<comment type="caution">
    <text evidence="5">The sequence shown here is derived from an EMBL/GenBank/DDBJ whole genome shotgun (WGS) entry which is preliminary data.</text>
</comment>
<evidence type="ECO:0000313" key="6">
    <source>
        <dbReference type="Proteomes" id="UP000557772"/>
    </source>
</evidence>
<name>A0A849AJL1_9MICO</name>
<reference evidence="5 6" key="1">
    <citation type="submission" date="2020-05" db="EMBL/GenBank/DDBJ databases">
        <title>Flexivirga sp. ID2601S isolated from air conditioner.</title>
        <authorList>
            <person name="Kim D.H."/>
        </authorList>
    </citation>
    <scope>NUCLEOTIDE SEQUENCE [LARGE SCALE GENOMIC DNA]</scope>
    <source>
        <strain evidence="5 6">ID2601S</strain>
    </source>
</reference>
<evidence type="ECO:0000259" key="4">
    <source>
        <dbReference type="PROSITE" id="PS51782"/>
    </source>
</evidence>
<dbReference type="Proteomes" id="UP000557772">
    <property type="component" value="Unassembled WGS sequence"/>
</dbReference>
<organism evidence="5 6">
    <name type="scientific">Flexivirga aerilata</name>
    <dbReference type="NCBI Taxonomy" id="1656889"/>
    <lineage>
        <taxon>Bacteria</taxon>
        <taxon>Bacillati</taxon>
        <taxon>Actinomycetota</taxon>
        <taxon>Actinomycetes</taxon>
        <taxon>Micrococcales</taxon>
        <taxon>Dermacoccaceae</taxon>
        <taxon>Flexivirga</taxon>
    </lineage>
</organism>
<comment type="similarity">
    <text evidence="1">Belongs to the transglycosylase family. Rpf subfamily.</text>
</comment>
<dbReference type="EMBL" id="JABENB010000001">
    <property type="protein sequence ID" value="NNG39511.1"/>
    <property type="molecule type" value="Genomic_DNA"/>
</dbReference>
<dbReference type="InterPro" id="IPR010618">
    <property type="entry name" value="RPF"/>
</dbReference>
<dbReference type="SUPFAM" id="SSF54106">
    <property type="entry name" value="LysM domain"/>
    <property type="match status" value="1"/>
</dbReference>
<dbReference type="Gene3D" id="1.10.530.10">
    <property type="match status" value="1"/>
</dbReference>
<sequence>MNLSSNISTKTRIVGIGVAGAAVVGAGFANAGTAKAASVSTWDRVAACESGGNWSINTGNGFYGGLQFTHSTWIGYGGGAYAPNANLASKSAQITIAEKVLASQGPGAWPVCSVRAGLTRGGGSPVVAPQPTQTQAPKQTSRSTERKTYVAPKVTPKKNYVAPKVTPKKAYVAPKAAPKSNYTAPQTSRSTERKTYVAPKAATPKVALSGKTLTVKAGDSLSQLAETYQIKGGWQALFAANKGIVNDPNLIFVGQHLQLPA</sequence>
<proteinExistence type="inferred from homology"/>
<dbReference type="AlphaFoldDB" id="A0A849AJL1"/>
<keyword evidence="6" id="KW-1185">Reference proteome</keyword>
<feature type="domain" description="LysM" evidence="4">
    <location>
        <begin position="211"/>
        <end position="259"/>
    </location>
</feature>
<keyword evidence="2" id="KW-0378">Hydrolase</keyword>
<dbReference type="GO" id="GO:0016787">
    <property type="term" value="F:hydrolase activity"/>
    <property type="evidence" value="ECO:0007669"/>
    <property type="project" value="UniProtKB-KW"/>
</dbReference>
<dbReference type="SUPFAM" id="SSF53955">
    <property type="entry name" value="Lysozyme-like"/>
    <property type="match status" value="1"/>
</dbReference>
<gene>
    <name evidence="5" type="ORF">HJ588_09540</name>
</gene>
<dbReference type="InterPro" id="IPR018392">
    <property type="entry name" value="LysM"/>
</dbReference>
<feature type="compositionally biased region" description="Low complexity" evidence="3">
    <location>
        <begin position="125"/>
        <end position="140"/>
    </location>
</feature>
<dbReference type="InterPro" id="IPR023346">
    <property type="entry name" value="Lysozyme-like_dom_sf"/>
</dbReference>
<feature type="region of interest" description="Disordered" evidence="3">
    <location>
        <begin position="120"/>
        <end position="149"/>
    </location>
</feature>
<protein>
    <submittedName>
        <fullName evidence="5">LysM peptidoglycan-binding domain-containing protein</fullName>
    </submittedName>
</protein>
<evidence type="ECO:0000256" key="1">
    <source>
        <dbReference type="ARBA" id="ARBA00010830"/>
    </source>
</evidence>
<accession>A0A849AJL1</accession>
<dbReference type="InterPro" id="IPR052196">
    <property type="entry name" value="Bact_Kbp"/>
</dbReference>
<evidence type="ECO:0000256" key="3">
    <source>
        <dbReference type="SAM" id="MobiDB-lite"/>
    </source>
</evidence>
<dbReference type="Gene3D" id="3.10.350.10">
    <property type="entry name" value="LysM domain"/>
    <property type="match status" value="1"/>
</dbReference>
<dbReference type="InterPro" id="IPR036779">
    <property type="entry name" value="LysM_dom_sf"/>
</dbReference>
<dbReference type="SMART" id="SM00257">
    <property type="entry name" value="LysM"/>
    <property type="match status" value="1"/>
</dbReference>
<dbReference type="PROSITE" id="PS51782">
    <property type="entry name" value="LYSM"/>
    <property type="match status" value="1"/>
</dbReference>
<dbReference type="CDD" id="cd13925">
    <property type="entry name" value="RPF"/>
    <property type="match status" value="1"/>
</dbReference>
<dbReference type="CDD" id="cd00118">
    <property type="entry name" value="LysM"/>
    <property type="match status" value="1"/>
</dbReference>
<evidence type="ECO:0000313" key="5">
    <source>
        <dbReference type="EMBL" id="NNG39511.1"/>
    </source>
</evidence>
<dbReference type="Pfam" id="PF01476">
    <property type="entry name" value="LysM"/>
    <property type="match status" value="1"/>
</dbReference>
<dbReference type="PANTHER" id="PTHR34700:SF4">
    <property type="entry name" value="PHAGE-LIKE ELEMENT PBSX PROTEIN XKDP"/>
    <property type="match status" value="1"/>
</dbReference>
<evidence type="ECO:0000256" key="2">
    <source>
        <dbReference type="ARBA" id="ARBA00022801"/>
    </source>
</evidence>
<dbReference type="PANTHER" id="PTHR34700">
    <property type="entry name" value="POTASSIUM BINDING PROTEIN KBP"/>
    <property type="match status" value="1"/>
</dbReference>
<dbReference type="Pfam" id="PF06737">
    <property type="entry name" value="Transglycosylas"/>
    <property type="match status" value="1"/>
</dbReference>
<dbReference type="RefSeq" id="WP_171154331.1">
    <property type="nucleotide sequence ID" value="NZ_JABENB010000001.1"/>
</dbReference>